<dbReference type="Proteomes" id="UP000319449">
    <property type="component" value="Unassembled WGS sequence"/>
</dbReference>
<keyword evidence="12" id="KW-1185">Reference proteome</keyword>
<dbReference type="SUPFAM" id="SSF52402">
    <property type="entry name" value="Adenine nucleotide alpha hydrolases-like"/>
    <property type="match status" value="1"/>
</dbReference>
<dbReference type="InterPro" id="IPR014729">
    <property type="entry name" value="Rossmann-like_a/b/a_fold"/>
</dbReference>
<evidence type="ECO:0000256" key="4">
    <source>
        <dbReference type="ARBA" id="ARBA00022679"/>
    </source>
</evidence>
<dbReference type="NCBIfam" id="NF003587">
    <property type="entry name" value="PRK05253.1"/>
    <property type="match status" value="1"/>
</dbReference>
<gene>
    <name evidence="11" type="ORF">JN12_02033</name>
</gene>
<evidence type="ECO:0000256" key="2">
    <source>
        <dbReference type="ARBA" id="ARBA00012391"/>
    </source>
</evidence>
<evidence type="ECO:0000256" key="7">
    <source>
        <dbReference type="ARBA" id="ARBA00022840"/>
    </source>
</evidence>
<dbReference type="Gene3D" id="3.40.50.620">
    <property type="entry name" value="HUPs"/>
    <property type="match status" value="1"/>
</dbReference>
<keyword evidence="5 11" id="KW-0548">Nucleotidyltransferase</keyword>
<evidence type="ECO:0000256" key="1">
    <source>
        <dbReference type="ARBA" id="ARBA00008885"/>
    </source>
</evidence>
<evidence type="ECO:0000259" key="10">
    <source>
        <dbReference type="Pfam" id="PF01507"/>
    </source>
</evidence>
<dbReference type="InterPro" id="IPR011784">
    <property type="entry name" value="SO4_adenylTrfase_ssu"/>
</dbReference>
<evidence type="ECO:0000256" key="3">
    <source>
        <dbReference type="ARBA" id="ARBA00022004"/>
    </source>
</evidence>
<reference evidence="11 12" key="1">
    <citation type="submission" date="2019-07" db="EMBL/GenBank/DDBJ databases">
        <title>Genomic Encyclopedia of Archaeal and Bacterial Type Strains, Phase II (KMG-II): from individual species to whole genera.</title>
        <authorList>
            <person name="Goeker M."/>
        </authorList>
    </citation>
    <scope>NUCLEOTIDE SEQUENCE [LARGE SCALE GENOMIC DNA]</scope>
    <source>
        <strain evidence="11 12">ATCC BAA-1139</strain>
    </source>
</reference>
<evidence type="ECO:0000313" key="12">
    <source>
        <dbReference type="Proteomes" id="UP000319449"/>
    </source>
</evidence>
<evidence type="ECO:0000256" key="5">
    <source>
        <dbReference type="ARBA" id="ARBA00022695"/>
    </source>
</evidence>
<dbReference type="EMBL" id="VLLN01000011">
    <property type="protein sequence ID" value="TWJ19087.1"/>
    <property type="molecule type" value="Genomic_DNA"/>
</dbReference>
<sequence length="267" mass="31220">MYDHLDELEAQSIYIFREAYRKFENLAMLYSIGKDSTTMIHLARKAFFGKLPFPLVHIDTTYKYPEMIEYRDRMAKEWGADLIVGRNEEAIACGMGPEQGRLVCCEKLKTEGLTQVIEKNDFHGLFLGIRRDEEGSRAKERVFSPRDKNFEWAYKDQPPELWDQFNTTFAPGTHIRVHPILHWTELNIWEYIKREGFEICPLYFAKDGKRFRSLGCMPCTKPIDSTAVTVDEIIEELKIIKVPERAGRAQDQENAYAMQKLRAKGYM</sequence>
<feature type="domain" description="Phosphoadenosine phosphosulphate reductase" evidence="10">
    <location>
        <begin position="25"/>
        <end position="222"/>
    </location>
</feature>
<dbReference type="Pfam" id="PF01507">
    <property type="entry name" value="PAPS_reduct"/>
    <property type="match status" value="1"/>
</dbReference>
<keyword evidence="6" id="KW-0547">Nucleotide-binding</keyword>
<dbReference type="GO" id="GO:0004781">
    <property type="term" value="F:sulfate adenylyltransferase (ATP) activity"/>
    <property type="evidence" value="ECO:0007669"/>
    <property type="project" value="UniProtKB-EC"/>
</dbReference>
<comment type="similarity">
    <text evidence="1">Belongs to the PAPS reductase family. CysD subfamily.</text>
</comment>
<dbReference type="GO" id="GO:0000103">
    <property type="term" value="P:sulfate assimilation"/>
    <property type="evidence" value="ECO:0007669"/>
    <property type="project" value="InterPro"/>
</dbReference>
<dbReference type="OrthoDB" id="9772604at2"/>
<keyword evidence="7" id="KW-0067">ATP-binding</keyword>
<dbReference type="PANTHER" id="PTHR43196:SF1">
    <property type="entry name" value="SULFATE ADENYLYLTRANSFERASE SUBUNIT 2"/>
    <property type="match status" value="1"/>
</dbReference>
<comment type="caution">
    <text evidence="11">The sequence shown here is derived from an EMBL/GenBank/DDBJ whole genome shotgun (WGS) entry which is preliminary data.</text>
</comment>
<dbReference type="AlphaFoldDB" id="A0A562VMY8"/>
<dbReference type="EC" id="2.7.7.4" evidence="2"/>
<proteinExistence type="inferred from homology"/>
<dbReference type="PIRSF" id="PIRSF002936">
    <property type="entry name" value="CysDAde_trans"/>
    <property type="match status" value="1"/>
</dbReference>
<dbReference type="InterPro" id="IPR002500">
    <property type="entry name" value="PAPS_reduct_dom"/>
</dbReference>
<evidence type="ECO:0000256" key="6">
    <source>
        <dbReference type="ARBA" id="ARBA00022741"/>
    </source>
</evidence>
<evidence type="ECO:0000313" key="11">
    <source>
        <dbReference type="EMBL" id="TWJ19087.1"/>
    </source>
</evidence>
<dbReference type="PANTHER" id="PTHR43196">
    <property type="entry name" value="SULFATE ADENYLYLTRANSFERASE SUBUNIT 2"/>
    <property type="match status" value="1"/>
</dbReference>
<accession>A0A562VMY8</accession>
<dbReference type="InterPro" id="IPR050128">
    <property type="entry name" value="Sulfate_adenylyltrnsfr_sub2"/>
</dbReference>
<keyword evidence="4 11" id="KW-0808">Transferase</keyword>
<dbReference type="GO" id="GO:0005524">
    <property type="term" value="F:ATP binding"/>
    <property type="evidence" value="ECO:0007669"/>
    <property type="project" value="UniProtKB-KW"/>
</dbReference>
<organism evidence="11 12">
    <name type="scientific">Geobacter argillaceus</name>
    <dbReference type="NCBI Taxonomy" id="345631"/>
    <lineage>
        <taxon>Bacteria</taxon>
        <taxon>Pseudomonadati</taxon>
        <taxon>Thermodesulfobacteriota</taxon>
        <taxon>Desulfuromonadia</taxon>
        <taxon>Geobacterales</taxon>
        <taxon>Geobacteraceae</taxon>
        <taxon>Geobacter</taxon>
    </lineage>
</organism>
<dbReference type="RefSeq" id="WP_145022141.1">
    <property type="nucleotide sequence ID" value="NZ_VLLN01000011.1"/>
</dbReference>
<evidence type="ECO:0000256" key="9">
    <source>
        <dbReference type="ARBA" id="ARBA00031812"/>
    </source>
</evidence>
<name>A0A562VMY8_9BACT</name>
<protein>
    <recommendedName>
        <fullName evidence="3">Sulfate adenylyltransferase subunit 2</fullName>
        <ecNumber evidence="2">2.7.7.4</ecNumber>
    </recommendedName>
    <alternativeName>
        <fullName evidence="8">ATP-sulfurylase small subunit</fullName>
    </alternativeName>
    <alternativeName>
        <fullName evidence="9">Sulfate adenylate transferase</fullName>
    </alternativeName>
</protein>
<evidence type="ECO:0000256" key="8">
    <source>
        <dbReference type="ARBA" id="ARBA00030256"/>
    </source>
</evidence>